<keyword evidence="4" id="KW-0408">Iron</keyword>
<keyword evidence="6" id="KW-0456">Lyase</keyword>
<dbReference type="EMBL" id="CP000473">
    <property type="protein sequence ID" value="ABJ81977.1"/>
    <property type="molecule type" value="Genomic_DNA"/>
</dbReference>
<dbReference type="GO" id="GO:0016829">
    <property type="term" value="F:lyase activity"/>
    <property type="evidence" value="ECO:0007669"/>
    <property type="project" value="UniProtKB-KW"/>
</dbReference>
<accession>Q02AE5</accession>
<keyword evidence="2" id="KW-0479">Metal-binding</keyword>
<sequence length="536" mass="59715">MPVLLASQPRQADVVVYGATSSGIAAAVQVVRLGKTAIIVDPGTHLGGLTTGGLGWTDIGNKQVIGGIALEFYRRVKQHYDQPASWKFQPRESYYKLRHAEINSADSAMWTFEPHVATDIYREMLAQYKIPVVMQARLDLRPGKGVVMDGGLIAAIVLEDGRRFTGRMFIDATYEGDLMAKTGVRYTTGREANATYGEKYNGVEAAHRHQHQFPDGLRISPYVKPGDPASGLLPGIDATGPGVEGSGDRRIQTYCFRLCMTNATDNRLPIEKPAQYNERDFELLLRYAESGRYHPPATKWDPLPNAKTDTNNHGAVSTDFIGMNWEYSEGDYATRARIVREHEIFTRGYLWALQNSPRVPEALREYYRQWGWPKDEFLENDHFPTQLYIREARRMVADVVMTEHHVTARETARDSVGMAAYGMDSHNVQRYITPEGFVRNEGNVQVGGFAPYPISYRAIVPRAGEAANLFVPVCLSASHIAYGSICMEPVFMILGQSSAIAAVLAMEANTDVQSVDYGELRKRLLAAGQILDSPKR</sequence>
<dbReference type="KEGG" id="sus:Acid_0979"/>
<dbReference type="PANTHER" id="PTHR43498">
    <property type="entry name" value="FERREDOXIN:COB-COM HETERODISULFIDE REDUCTASE SUBUNIT A"/>
    <property type="match status" value="1"/>
</dbReference>
<dbReference type="GO" id="GO:0016491">
    <property type="term" value="F:oxidoreductase activity"/>
    <property type="evidence" value="ECO:0007669"/>
    <property type="project" value="UniProtKB-KW"/>
</dbReference>
<keyword evidence="3" id="KW-0560">Oxidoreductase</keyword>
<dbReference type="PANTHER" id="PTHR43498:SF1">
    <property type="entry name" value="COB--COM HETERODISULFIDE REDUCTASE IRON-SULFUR SUBUNIT A"/>
    <property type="match status" value="1"/>
</dbReference>
<dbReference type="GO" id="GO:0046872">
    <property type="term" value="F:metal ion binding"/>
    <property type="evidence" value="ECO:0007669"/>
    <property type="project" value="UniProtKB-KW"/>
</dbReference>
<dbReference type="eggNOG" id="COG0654">
    <property type="taxonomic scope" value="Bacteria"/>
</dbReference>
<evidence type="ECO:0000256" key="3">
    <source>
        <dbReference type="ARBA" id="ARBA00023002"/>
    </source>
</evidence>
<dbReference type="SUPFAM" id="SSF51905">
    <property type="entry name" value="FAD/NAD(P)-binding domain"/>
    <property type="match status" value="1"/>
</dbReference>
<dbReference type="STRING" id="234267.Acid_0979"/>
<dbReference type="InParanoid" id="Q02AE5"/>
<evidence type="ECO:0000313" key="6">
    <source>
        <dbReference type="EMBL" id="ABJ81977.1"/>
    </source>
</evidence>
<protein>
    <submittedName>
        <fullName evidence="6">Putative xanthan lyase</fullName>
    </submittedName>
</protein>
<dbReference type="GO" id="GO:0051539">
    <property type="term" value="F:4 iron, 4 sulfur cluster binding"/>
    <property type="evidence" value="ECO:0007669"/>
    <property type="project" value="UniProtKB-KW"/>
</dbReference>
<evidence type="ECO:0000256" key="4">
    <source>
        <dbReference type="ARBA" id="ARBA00023004"/>
    </source>
</evidence>
<evidence type="ECO:0000256" key="2">
    <source>
        <dbReference type="ARBA" id="ARBA00022723"/>
    </source>
</evidence>
<keyword evidence="1" id="KW-0004">4Fe-4S</keyword>
<name>Q02AE5_SOLUE</name>
<keyword evidence="5" id="KW-0411">Iron-sulfur</keyword>
<organism evidence="6">
    <name type="scientific">Solibacter usitatus (strain Ellin6076)</name>
    <dbReference type="NCBI Taxonomy" id="234267"/>
    <lineage>
        <taxon>Bacteria</taxon>
        <taxon>Pseudomonadati</taxon>
        <taxon>Acidobacteriota</taxon>
        <taxon>Terriglobia</taxon>
        <taxon>Bryobacterales</taxon>
        <taxon>Solibacteraceae</taxon>
        <taxon>Candidatus Solibacter</taxon>
    </lineage>
</organism>
<dbReference type="AlphaFoldDB" id="Q02AE5"/>
<dbReference type="InterPro" id="IPR039650">
    <property type="entry name" value="HdrA-like"/>
</dbReference>
<dbReference type="InterPro" id="IPR036188">
    <property type="entry name" value="FAD/NAD-bd_sf"/>
</dbReference>
<dbReference type="HOGENOM" id="CLU_025277_0_0_0"/>
<reference evidence="6" key="1">
    <citation type="submission" date="2006-10" db="EMBL/GenBank/DDBJ databases">
        <title>Complete sequence of Solibacter usitatus Ellin6076.</title>
        <authorList>
            <consortium name="US DOE Joint Genome Institute"/>
            <person name="Copeland A."/>
            <person name="Lucas S."/>
            <person name="Lapidus A."/>
            <person name="Barry K."/>
            <person name="Detter J.C."/>
            <person name="Glavina del Rio T."/>
            <person name="Hammon N."/>
            <person name="Israni S."/>
            <person name="Dalin E."/>
            <person name="Tice H."/>
            <person name="Pitluck S."/>
            <person name="Thompson L.S."/>
            <person name="Brettin T."/>
            <person name="Bruce D."/>
            <person name="Han C."/>
            <person name="Tapia R."/>
            <person name="Gilna P."/>
            <person name="Schmutz J."/>
            <person name="Larimer F."/>
            <person name="Land M."/>
            <person name="Hauser L."/>
            <person name="Kyrpides N."/>
            <person name="Mikhailova N."/>
            <person name="Janssen P.H."/>
            <person name="Kuske C.R."/>
            <person name="Richardson P."/>
        </authorList>
    </citation>
    <scope>NUCLEOTIDE SEQUENCE</scope>
    <source>
        <strain evidence="6">Ellin6076</strain>
    </source>
</reference>
<evidence type="ECO:0000256" key="5">
    <source>
        <dbReference type="ARBA" id="ARBA00023014"/>
    </source>
</evidence>
<evidence type="ECO:0000256" key="1">
    <source>
        <dbReference type="ARBA" id="ARBA00022485"/>
    </source>
</evidence>
<proteinExistence type="predicted"/>
<dbReference type="Pfam" id="PF12831">
    <property type="entry name" value="FAD_oxidored"/>
    <property type="match status" value="1"/>
</dbReference>
<gene>
    <name evidence="6" type="ordered locus">Acid_0979</name>
</gene>